<gene>
    <name evidence="3" type="primary">ars</name>
    <name evidence="3" type="ORF">GCM10010995_09980</name>
</gene>
<keyword evidence="1" id="KW-0378">Hydrolase</keyword>
<dbReference type="Pfam" id="PF12706">
    <property type="entry name" value="Lactamase_B_2"/>
    <property type="match status" value="1"/>
</dbReference>
<keyword evidence="4" id="KW-1185">Reference proteome</keyword>
<dbReference type="AlphaFoldDB" id="A0A8J2Z3R1"/>
<dbReference type="InterPro" id="IPR044094">
    <property type="entry name" value="AtsA-like_MBL-fold"/>
</dbReference>
<protein>
    <submittedName>
        <fullName evidence="3">Arylsulfatase</fullName>
    </submittedName>
</protein>
<dbReference type="Proteomes" id="UP000636949">
    <property type="component" value="Unassembled WGS sequence"/>
</dbReference>
<reference evidence="3" key="2">
    <citation type="submission" date="2020-09" db="EMBL/GenBank/DDBJ databases">
        <authorList>
            <person name="Sun Q."/>
            <person name="Zhou Y."/>
        </authorList>
    </citation>
    <scope>NUCLEOTIDE SEQUENCE</scope>
    <source>
        <strain evidence="3">CGMCC 1.15758</strain>
    </source>
</reference>
<dbReference type="CDD" id="cd07719">
    <property type="entry name" value="arylsulfatase_AtsA-like_MBL-fold"/>
    <property type="match status" value="1"/>
</dbReference>
<reference evidence="3" key="1">
    <citation type="journal article" date="2014" name="Int. J. Syst. Evol. Microbiol.">
        <title>Complete genome sequence of Corynebacterium casei LMG S-19264T (=DSM 44701T), isolated from a smear-ripened cheese.</title>
        <authorList>
            <consortium name="US DOE Joint Genome Institute (JGI-PGF)"/>
            <person name="Walter F."/>
            <person name="Albersmeier A."/>
            <person name="Kalinowski J."/>
            <person name="Ruckert C."/>
        </authorList>
    </citation>
    <scope>NUCLEOTIDE SEQUENCE</scope>
    <source>
        <strain evidence="3">CGMCC 1.15758</strain>
    </source>
</reference>
<evidence type="ECO:0000256" key="1">
    <source>
        <dbReference type="ARBA" id="ARBA00022801"/>
    </source>
</evidence>
<organism evidence="3 4">
    <name type="scientific">Cysteiniphilum litorale</name>
    <dbReference type="NCBI Taxonomy" id="2056700"/>
    <lineage>
        <taxon>Bacteria</taxon>
        <taxon>Pseudomonadati</taxon>
        <taxon>Pseudomonadota</taxon>
        <taxon>Gammaproteobacteria</taxon>
        <taxon>Thiotrichales</taxon>
        <taxon>Fastidiosibacteraceae</taxon>
        <taxon>Cysteiniphilum</taxon>
    </lineage>
</organism>
<sequence length="277" mass="30061">MGSGGPISDDKRASSGEIIWINGKSRILIDAGGGTYLRFGQSGAKLEDLDFIGITHFHTDHVADLPAILKGAEFFKRERPIAIAGPKGNARFPSLTHYLNNLFNAKDGAYAYLSNLLTPNNKDGVLTLSPIINVDYQSPQKTKVFSNAEYTIWALGIPHGNVPALAYRVESNYGNIVISADQNGSNDAFIDFAKGADVLVMPLAIDENADKISSFVHAKPSVVGQIANKVNPKMLVLNHFMGKGLLYKNESIEIVKKYYTGPTVIARDLSSIPLLKN</sequence>
<dbReference type="SUPFAM" id="SSF56281">
    <property type="entry name" value="Metallo-hydrolase/oxidoreductase"/>
    <property type="match status" value="1"/>
</dbReference>
<comment type="caution">
    <text evidence="3">The sequence shown here is derived from an EMBL/GenBank/DDBJ whole genome shotgun (WGS) entry which is preliminary data.</text>
</comment>
<evidence type="ECO:0000259" key="2">
    <source>
        <dbReference type="Pfam" id="PF12706"/>
    </source>
</evidence>
<accession>A0A8J2Z3R1</accession>
<dbReference type="PANTHER" id="PTHR46018">
    <property type="entry name" value="ZINC PHOSPHODIESTERASE ELAC PROTEIN 1"/>
    <property type="match status" value="1"/>
</dbReference>
<dbReference type="GO" id="GO:0042781">
    <property type="term" value="F:3'-tRNA processing endoribonuclease activity"/>
    <property type="evidence" value="ECO:0007669"/>
    <property type="project" value="TreeGrafter"/>
</dbReference>
<dbReference type="Gene3D" id="3.60.15.10">
    <property type="entry name" value="Ribonuclease Z/Hydroxyacylglutathione hydrolase-like"/>
    <property type="match status" value="1"/>
</dbReference>
<evidence type="ECO:0000313" key="4">
    <source>
        <dbReference type="Proteomes" id="UP000636949"/>
    </source>
</evidence>
<evidence type="ECO:0000313" key="3">
    <source>
        <dbReference type="EMBL" id="GGF94744.1"/>
    </source>
</evidence>
<dbReference type="PANTHER" id="PTHR46018:SF2">
    <property type="entry name" value="ZINC PHOSPHODIESTERASE ELAC PROTEIN 1"/>
    <property type="match status" value="1"/>
</dbReference>
<proteinExistence type="predicted"/>
<dbReference type="InterPro" id="IPR001279">
    <property type="entry name" value="Metallo-B-lactamas"/>
</dbReference>
<dbReference type="EMBL" id="BMJS01000008">
    <property type="protein sequence ID" value="GGF94744.1"/>
    <property type="molecule type" value="Genomic_DNA"/>
</dbReference>
<feature type="domain" description="Metallo-beta-lactamase" evidence="2">
    <location>
        <begin position="26"/>
        <end position="240"/>
    </location>
</feature>
<name>A0A8J2Z3R1_9GAMM</name>
<dbReference type="InterPro" id="IPR036866">
    <property type="entry name" value="RibonucZ/Hydroxyglut_hydro"/>
</dbReference>